<feature type="transmembrane region" description="Helical" evidence="2">
    <location>
        <begin position="632"/>
        <end position="653"/>
    </location>
</feature>
<feature type="transmembrane region" description="Helical" evidence="2">
    <location>
        <begin position="194"/>
        <end position="215"/>
    </location>
</feature>
<feature type="transmembrane region" description="Helical" evidence="2">
    <location>
        <begin position="349"/>
        <end position="368"/>
    </location>
</feature>
<accession>A0A852X107</accession>
<feature type="transmembrane region" description="Helical" evidence="2">
    <location>
        <begin position="165"/>
        <end position="188"/>
    </location>
</feature>
<dbReference type="Pfam" id="PF10101">
    <property type="entry name" value="DUF2339"/>
    <property type="match status" value="1"/>
</dbReference>
<comment type="caution">
    <text evidence="3">The sequence shown here is derived from an EMBL/GenBank/DDBJ whole genome shotgun (WGS) entry which is preliminary data.</text>
</comment>
<feature type="region of interest" description="Disordered" evidence="1">
    <location>
        <begin position="40"/>
        <end position="147"/>
    </location>
</feature>
<dbReference type="EMBL" id="JACBZX010000001">
    <property type="protein sequence ID" value="NYG37002.1"/>
    <property type="molecule type" value="Genomic_DNA"/>
</dbReference>
<feature type="transmembrane region" description="Helical" evidence="2">
    <location>
        <begin position="606"/>
        <end position="626"/>
    </location>
</feature>
<keyword evidence="4" id="KW-1185">Reference proteome</keyword>
<evidence type="ECO:0000256" key="1">
    <source>
        <dbReference type="SAM" id="MobiDB-lite"/>
    </source>
</evidence>
<feature type="transmembrane region" description="Helical" evidence="2">
    <location>
        <begin position="453"/>
        <end position="472"/>
    </location>
</feature>
<name>A0A852X107_9MICO</name>
<keyword evidence="2" id="KW-0812">Transmembrane</keyword>
<gene>
    <name evidence="3" type="ORF">BJY28_001471</name>
</gene>
<evidence type="ECO:0000313" key="4">
    <source>
        <dbReference type="Proteomes" id="UP000592181"/>
    </source>
</evidence>
<keyword evidence="2" id="KW-0472">Membrane</keyword>
<feature type="transmembrane region" description="Helical" evidence="2">
    <location>
        <begin position="375"/>
        <end position="392"/>
    </location>
</feature>
<feature type="compositionally biased region" description="Pro residues" evidence="1">
    <location>
        <begin position="129"/>
        <end position="147"/>
    </location>
</feature>
<dbReference type="PANTHER" id="PTHR38434">
    <property type="entry name" value="BLL2549 PROTEIN"/>
    <property type="match status" value="1"/>
</dbReference>
<evidence type="ECO:0000313" key="3">
    <source>
        <dbReference type="EMBL" id="NYG37002.1"/>
    </source>
</evidence>
<evidence type="ECO:0000256" key="2">
    <source>
        <dbReference type="SAM" id="Phobius"/>
    </source>
</evidence>
<feature type="compositionally biased region" description="Low complexity" evidence="1">
    <location>
        <begin position="41"/>
        <end position="125"/>
    </location>
</feature>
<organism evidence="3 4">
    <name type="scientific">Janibacter alkaliphilus</name>
    <dbReference type="NCBI Taxonomy" id="1069963"/>
    <lineage>
        <taxon>Bacteria</taxon>
        <taxon>Bacillati</taxon>
        <taxon>Actinomycetota</taxon>
        <taxon>Actinomycetes</taxon>
        <taxon>Micrococcales</taxon>
        <taxon>Intrasporangiaceae</taxon>
        <taxon>Janibacter</taxon>
    </lineage>
</organism>
<feature type="transmembrane region" description="Helical" evidence="2">
    <location>
        <begin position="538"/>
        <end position="562"/>
    </location>
</feature>
<feature type="transmembrane region" description="Helical" evidence="2">
    <location>
        <begin position="222"/>
        <end position="242"/>
    </location>
</feature>
<keyword evidence="2" id="KW-1133">Transmembrane helix</keyword>
<feature type="transmembrane region" description="Helical" evidence="2">
    <location>
        <begin position="513"/>
        <end position="531"/>
    </location>
</feature>
<feature type="compositionally biased region" description="Gly residues" evidence="1">
    <location>
        <begin position="661"/>
        <end position="690"/>
    </location>
</feature>
<sequence length="707" mass="70132">MSTTLDSVRHLEDEFAAAMTQMYAVGNDLARLRRTLADEQPAAAGPATAASSPPTSAAAASAPTTASPVAGAPRRPEWPAAPRPDQAAAPTAGAARPAAPAPAMAGPAPVAPGAAPAPGAARPGGTRITPPPLAAGPHGPVPPMPPPGLGAPQVPWWRRASIATVLAAVGGAITLIGVAFLVAIAIQMGLFGPAARVIAGGLLAAGLVGAGLLVAQRQRSTTGSVGLVGTGLAAAYLDILAVTRIYEWVPAAAGLVLAALVTGGGLLLARRWERELLGLLTVLGAAALAPAVGWPDGVLVGGFLVLLTAATWPVQIGHRWHLLELARVLPTSLVVLTLAPVSGDGEHRPLVLALLLMAIVLSTTLLGLRHGRLSPQLGALALVATLPALLAATLDDRWIGTVALLLVVAAHGLVAWLAPSVEALHLRLAEVSIATAGLASVLAAVRAGDSGQATATLLATVALAWVLITLVLRQPAVLATAAGTAAIALIAALPVMPQLLIRSLAEDTTLADLLTVLVITAALAVAALGGWRHGLERALLMTLGGSALFATGAVAILAATLLGQRLGSAEAGFVAGQATATVLWLAAAAAMLVIGTRRSIEPLVPASLLLAAGCAGKLILFDLAFLDGIARVASFIVGGLLLLVMGVGFASLLDRDRGPKQGPGGPTGAAPGHPGGPTGAAPGGPTGAAPGGPVENFAAVPPIRPTF</sequence>
<dbReference type="InterPro" id="IPR019286">
    <property type="entry name" value="DUF2339_TM"/>
</dbReference>
<feature type="transmembrane region" description="Helical" evidence="2">
    <location>
        <begin position="479"/>
        <end position="501"/>
    </location>
</feature>
<protein>
    <submittedName>
        <fullName evidence="3">Putative membrane protein</fullName>
    </submittedName>
</protein>
<feature type="transmembrane region" description="Helical" evidence="2">
    <location>
        <begin position="248"/>
        <end position="269"/>
    </location>
</feature>
<reference evidence="3 4" key="1">
    <citation type="submission" date="2020-07" db="EMBL/GenBank/DDBJ databases">
        <title>Sequencing the genomes of 1000 actinobacteria strains.</title>
        <authorList>
            <person name="Klenk H.-P."/>
        </authorList>
    </citation>
    <scope>NUCLEOTIDE SEQUENCE [LARGE SCALE GENOMIC DNA]</scope>
    <source>
        <strain evidence="3 4">DSM 24723</strain>
    </source>
</reference>
<feature type="transmembrane region" description="Helical" evidence="2">
    <location>
        <begin position="574"/>
        <end position="594"/>
    </location>
</feature>
<dbReference type="PANTHER" id="PTHR38434:SF1">
    <property type="entry name" value="BLL2549 PROTEIN"/>
    <property type="match status" value="1"/>
</dbReference>
<proteinExistence type="predicted"/>
<dbReference type="AlphaFoldDB" id="A0A852X107"/>
<feature type="region of interest" description="Disordered" evidence="1">
    <location>
        <begin position="657"/>
        <end position="707"/>
    </location>
</feature>
<dbReference type="RefSeq" id="WP_179462435.1">
    <property type="nucleotide sequence ID" value="NZ_JACBZX010000001.1"/>
</dbReference>
<feature type="transmembrane region" description="Helical" evidence="2">
    <location>
        <begin position="398"/>
        <end position="416"/>
    </location>
</feature>
<dbReference type="Proteomes" id="UP000592181">
    <property type="component" value="Unassembled WGS sequence"/>
</dbReference>
<feature type="transmembrane region" description="Helical" evidence="2">
    <location>
        <begin position="428"/>
        <end position="447"/>
    </location>
</feature>
<feature type="transmembrane region" description="Helical" evidence="2">
    <location>
        <begin position="276"/>
        <end position="292"/>
    </location>
</feature>